<evidence type="ECO:0000313" key="4">
    <source>
        <dbReference type="Proteomes" id="UP000887013"/>
    </source>
</evidence>
<evidence type="ECO:0000313" key="3">
    <source>
        <dbReference type="EMBL" id="GFU15806.1"/>
    </source>
</evidence>
<dbReference type="OrthoDB" id="6469568at2759"/>
<reference evidence="3" key="1">
    <citation type="submission" date="2020-08" db="EMBL/GenBank/DDBJ databases">
        <title>Multicomponent nature underlies the extraordinary mechanical properties of spider dragline silk.</title>
        <authorList>
            <person name="Kono N."/>
            <person name="Nakamura H."/>
            <person name="Mori M."/>
            <person name="Yoshida Y."/>
            <person name="Ohtoshi R."/>
            <person name="Malay A.D."/>
            <person name="Moran D.A.P."/>
            <person name="Tomita M."/>
            <person name="Numata K."/>
            <person name="Arakawa K."/>
        </authorList>
    </citation>
    <scope>NUCLEOTIDE SEQUENCE</scope>
</reference>
<dbReference type="Proteomes" id="UP000887013">
    <property type="component" value="Unassembled WGS sequence"/>
</dbReference>
<proteinExistence type="predicted"/>
<dbReference type="AlphaFoldDB" id="A0A8X6QAH1"/>
<keyword evidence="2" id="KW-0732">Signal</keyword>
<organism evidence="3 4">
    <name type="scientific">Nephila pilipes</name>
    <name type="common">Giant wood spider</name>
    <name type="synonym">Nephila maculata</name>
    <dbReference type="NCBI Taxonomy" id="299642"/>
    <lineage>
        <taxon>Eukaryota</taxon>
        <taxon>Metazoa</taxon>
        <taxon>Ecdysozoa</taxon>
        <taxon>Arthropoda</taxon>
        <taxon>Chelicerata</taxon>
        <taxon>Arachnida</taxon>
        <taxon>Araneae</taxon>
        <taxon>Araneomorphae</taxon>
        <taxon>Entelegynae</taxon>
        <taxon>Araneoidea</taxon>
        <taxon>Nephilidae</taxon>
        <taxon>Nephila</taxon>
    </lineage>
</organism>
<keyword evidence="1" id="KW-0472">Membrane</keyword>
<name>A0A8X6QAH1_NEPPI</name>
<sequence>MANHSSWKCFLLAAELIDFAPTPATPVPLSKSLVCVGKVWMDCCCTKIPEGNDLGYIMAGVFTTSADIKHPREFSRQQRHWGYVFLLFLPEYITFPLLFLFVITSVHFLFSSPPTLSQTFL</sequence>
<keyword evidence="1" id="KW-1133">Transmembrane helix</keyword>
<feature type="transmembrane region" description="Helical" evidence="1">
    <location>
        <begin position="81"/>
        <end position="110"/>
    </location>
</feature>
<feature type="signal peptide" evidence="2">
    <location>
        <begin position="1"/>
        <end position="24"/>
    </location>
</feature>
<feature type="chain" id="PRO_5036456659" evidence="2">
    <location>
        <begin position="25"/>
        <end position="121"/>
    </location>
</feature>
<accession>A0A8X6QAH1</accession>
<keyword evidence="4" id="KW-1185">Reference proteome</keyword>
<evidence type="ECO:0000256" key="1">
    <source>
        <dbReference type="SAM" id="Phobius"/>
    </source>
</evidence>
<gene>
    <name evidence="3" type="ORF">NPIL_486451</name>
</gene>
<evidence type="ECO:0000256" key="2">
    <source>
        <dbReference type="SAM" id="SignalP"/>
    </source>
</evidence>
<protein>
    <submittedName>
        <fullName evidence="3">Uncharacterized protein</fullName>
    </submittedName>
</protein>
<keyword evidence="1" id="KW-0812">Transmembrane</keyword>
<dbReference type="EMBL" id="BMAW01030296">
    <property type="protein sequence ID" value="GFU15806.1"/>
    <property type="molecule type" value="Genomic_DNA"/>
</dbReference>
<comment type="caution">
    <text evidence="3">The sequence shown here is derived from an EMBL/GenBank/DDBJ whole genome shotgun (WGS) entry which is preliminary data.</text>
</comment>